<keyword evidence="5" id="KW-1015">Disulfide bond</keyword>
<proteinExistence type="inferred from homology"/>
<keyword evidence="3 7" id="KW-0274">FAD</keyword>
<name>A0A9D2NQM7_9FIRM</name>
<gene>
    <name evidence="10" type="primary">trxB</name>
    <name evidence="10" type="ORF">H9702_00610</name>
</gene>
<reference evidence="10" key="1">
    <citation type="journal article" date="2021" name="PeerJ">
        <title>Extensive microbial diversity within the chicken gut microbiome revealed by metagenomics and culture.</title>
        <authorList>
            <person name="Gilroy R."/>
            <person name="Ravi A."/>
            <person name="Getino M."/>
            <person name="Pursley I."/>
            <person name="Horton D.L."/>
            <person name="Alikhan N.F."/>
            <person name="Baker D."/>
            <person name="Gharbi K."/>
            <person name="Hall N."/>
            <person name="Watson M."/>
            <person name="Adriaenssens E.M."/>
            <person name="Foster-Nyarko E."/>
            <person name="Jarju S."/>
            <person name="Secka A."/>
            <person name="Antonio M."/>
            <person name="Oren A."/>
            <person name="Chaudhuri R.R."/>
            <person name="La Ragione R."/>
            <person name="Hildebrand F."/>
            <person name="Pallen M.J."/>
        </authorList>
    </citation>
    <scope>NUCLEOTIDE SEQUENCE</scope>
    <source>
        <strain evidence="10">CHK187-11901</strain>
    </source>
</reference>
<dbReference type="GO" id="GO:0004791">
    <property type="term" value="F:thioredoxin-disulfide reductase (NADPH) activity"/>
    <property type="evidence" value="ECO:0007669"/>
    <property type="project" value="UniProtKB-UniRule"/>
</dbReference>
<dbReference type="EC" id="1.8.1.9" evidence="7"/>
<comment type="cofactor">
    <cofactor evidence="8">
        <name>FAD</name>
        <dbReference type="ChEBI" id="CHEBI:57692"/>
    </cofactor>
    <text evidence="8">Binds 1 FAD per subunit.</text>
</comment>
<evidence type="ECO:0000256" key="1">
    <source>
        <dbReference type="ARBA" id="ARBA00009333"/>
    </source>
</evidence>
<comment type="similarity">
    <text evidence="1 7">Belongs to the class-II pyridine nucleotide-disulfide oxidoreductase family.</text>
</comment>
<sequence>MERYYDLVIIGAGPAGMSAAIYGSRAGLSTLILEMGAPGGKLIKTNEISNWPGVRSTSGAALASEMFSHATSFGAVYEYGEVVRIENGEMKKVICADETVYTCKAVIIATGTTERMLHIPGEEENVGRGVSYCAVCDGAFFRERDVCVIGGGNAALEEALYLTQFARKVTIVIRRDVFRAEDHVQKQIESNEKIAVIRRHVPVRILDDGTKVSGIVLRDVDSGSEQTLEVSGIFPYIGQDPAVRFLQGLDVLDEKGYMAVDANCETKLKGIYGAGDVIAKPLRQVVTAANDGAIAAQHAFHEIRGI</sequence>
<dbReference type="Gene3D" id="3.50.50.60">
    <property type="entry name" value="FAD/NAD(P)-binding domain"/>
    <property type="match status" value="2"/>
</dbReference>
<evidence type="ECO:0000313" key="11">
    <source>
        <dbReference type="Proteomes" id="UP000823896"/>
    </source>
</evidence>
<dbReference type="InterPro" id="IPR005982">
    <property type="entry name" value="Thioredox_Rdtase"/>
</dbReference>
<accession>A0A9D2NQM7</accession>
<evidence type="ECO:0000256" key="8">
    <source>
        <dbReference type="RuleBase" id="RU003881"/>
    </source>
</evidence>
<evidence type="ECO:0000256" key="5">
    <source>
        <dbReference type="ARBA" id="ARBA00023157"/>
    </source>
</evidence>
<organism evidence="10 11">
    <name type="scientific">Candidatus Merdibacter merdavium</name>
    <dbReference type="NCBI Taxonomy" id="2838692"/>
    <lineage>
        <taxon>Bacteria</taxon>
        <taxon>Bacillati</taxon>
        <taxon>Bacillota</taxon>
        <taxon>Erysipelotrichia</taxon>
        <taxon>Erysipelotrichales</taxon>
        <taxon>Erysipelotrichaceae</taxon>
        <taxon>Merdibacter</taxon>
    </lineage>
</organism>
<keyword evidence="6 7" id="KW-0676">Redox-active center</keyword>
<evidence type="ECO:0000256" key="7">
    <source>
        <dbReference type="RuleBase" id="RU003880"/>
    </source>
</evidence>
<dbReference type="InterPro" id="IPR050097">
    <property type="entry name" value="Ferredoxin-NADP_redctase_2"/>
</dbReference>
<keyword evidence="4 7" id="KW-0560">Oxidoreductase</keyword>
<dbReference type="SUPFAM" id="SSF51905">
    <property type="entry name" value="FAD/NAD(P)-binding domain"/>
    <property type="match status" value="1"/>
</dbReference>
<dbReference type="InterPro" id="IPR023753">
    <property type="entry name" value="FAD/NAD-binding_dom"/>
</dbReference>
<dbReference type="PRINTS" id="PR00368">
    <property type="entry name" value="FADPNR"/>
</dbReference>
<dbReference type="PRINTS" id="PR00469">
    <property type="entry name" value="PNDRDTASEII"/>
</dbReference>
<dbReference type="Proteomes" id="UP000823896">
    <property type="component" value="Unassembled WGS sequence"/>
</dbReference>
<feature type="domain" description="FAD/NAD(P)-binding" evidence="9">
    <location>
        <begin position="5"/>
        <end position="292"/>
    </location>
</feature>
<dbReference type="EMBL" id="DWWM01000003">
    <property type="protein sequence ID" value="HJC35618.1"/>
    <property type="molecule type" value="Genomic_DNA"/>
</dbReference>
<dbReference type="GO" id="GO:0019430">
    <property type="term" value="P:removal of superoxide radicals"/>
    <property type="evidence" value="ECO:0007669"/>
    <property type="project" value="UniProtKB-UniRule"/>
</dbReference>
<dbReference type="InterPro" id="IPR008255">
    <property type="entry name" value="Pyr_nucl-diS_OxRdtase_2_AS"/>
</dbReference>
<evidence type="ECO:0000256" key="6">
    <source>
        <dbReference type="ARBA" id="ARBA00023284"/>
    </source>
</evidence>
<keyword evidence="8" id="KW-0521">NADP</keyword>
<dbReference type="InterPro" id="IPR036188">
    <property type="entry name" value="FAD/NAD-bd_sf"/>
</dbReference>
<evidence type="ECO:0000256" key="3">
    <source>
        <dbReference type="ARBA" id="ARBA00022827"/>
    </source>
</evidence>
<comment type="caution">
    <text evidence="10">The sequence shown here is derived from an EMBL/GenBank/DDBJ whole genome shotgun (WGS) entry which is preliminary data.</text>
</comment>
<evidence type="ECO:0000256" key="2">
    <source>
        <dbReference type="ARBA" id="ARBA00022630"/>
    </source>
</evidence>
<dbReference type="Pfam" id="PF07992">
    <property type="entry name" value="Pyr_redox_2"/>
    <property type="match status" value="1"/>
</dbReference>
<dbReference type="PROSITE" id="PS00573">
    <property type="entry name" value="PYRIDINE_REDOX_2"/>
    <property type="match status" value="1"/>
</dbReference>
<protein>
    <recommendedName>
        <fullName evidence="7">Thioredoxin reductase</fullName>
        <ecNumber evidence="7">1.8.1.9</ecNumber>
    </recommendedName>
</protein>
<keyword evidence="2 7" id="KW-0285">Flavoprotein</keyword>
<evidence type="ECO:0000259" key="9">
    <source>
        <dbReference type="Pfam" id="PF07992"/>
    </source>
</evidence>
<comment type="subunit">
    <text evidence="7">Homodimer.</text>
</comment>
<evidence type="ECO:0000313" key="10">
    <source>
        <dbReference type="EMBL" id="HJC35618.1"/>
    </source>
</evidence>
<dbReference type="AlphaFoldDB" id="A0A9D2NQM7"/>
<evidence type="ECO:0000256" key="4">
    <source>
        <dbReference type="ARBA" id="ARBA00023002"/>
    </source>
</evidence>
<comment type="catalytic activity">
    <reaction evidence="7">
        <text>[thioredoxin]-dithiol + NADP(+) = [thioredoxin]-disulfide + NADPH + H(+)</text>
        <dbReference type="Rhea" id="RHEA:20345"/>
        <dbReference type="Rhea" id="RHEA-COMP:10698"/>
        <dbReference type="Rhea" id="RHEA-COMP:10700"/>
        <dbReference type="ChEBI" id="CHEBI:15378"/>
        <dbReference type="ChEBI" id="CHEBI:29950"/>
        <dbReference type="ChEBI" id="CHEBI:50058"/>
        <dbReference type="ChEBI" id="CHEBI:57783"/>
        <dbReference type="ChEBI" id="CHEBI:58349"/>
        <dbReference type="EC" id="1.8.1.9"/>
    </reaction>
</comment>
<dbReference type="NCBIfam" id="TIGR01292">
    <property type="entry name" value="TRX_reduct"/>
    <property type="match status" value="1"/>
</dbReference>
<dbReference type="PANTHER" id="PTHR48105">
    <property type="entry name" value="THIOREDOXIN REDUCTASE 1-RELATED-RELATED"/>
    <property type="match status" value="1"/>
</dbReference>
<dbReference type="GO" id="GO:0005737">
    <property type="term" value="C:cytoplasm"/>
    <property type="evidence" value="ECO:0007669"/>
    <property type="project" value="InterPro"/>
</dbReference>
<reference evidence="10" key="2">
    <citation type="submission" date="2021-04" db="EMBL/GenBank/DDBJ databases">
        <authorList>
            <person name="Gilroy R."/>
        </authorList>
    </citation>
    <scope>NUCLEOTIDE SEQUENCE</scope>
    <source>
        <strain evidence="10">CHK187-11901</strain>
    </source>
</reference>